<feature type="compositionally biased region" description="Low complexity" evidence="1">
    <location>
        <begin position="53"/>
        <end position="64"/>
    </location>
</feature>
<dbReference type="AlphaFoldDB" id="A0A8J5SJV6"/>
<reference evidence="2" key="2">
    <citation type="submission" date="2021-02" db="EMBL/GenBank/DDBJ databases">
        <authorList>
            <person name="Kimball J.A."/>
            <person name="Haas M.W."/>
            <person name="Macchietto M."/>
            <person name="Kono T."/>
            <person name="Duquette J."/>
            <person name="Shao M."/>
        </authorList>
    </citation>
    <scope>NUCLEOTIDE SEQUENCE</scope>
    <source>
        <tissue evidence="2">Fresh leaf tissue</tissue>
    </source>
</reference>
<feature type="region of interest" description="Disordered" evidence="1">
    <location>
        <begin position="45"/>
        <end position="178"/>
    </location>
</feature>
<proteinExistence type="predicted"/>
<reference evidence="2" key="1">
    <citation type="journal article" date="2021" name="bioRxiv">
        <title>Whole Genome Assembly and Annotation of Northern Wild Rice, Zizania palustris L., Supports a Whole Genome Duplication in the Zizania Genus.</title>
        <authorList>
            <person name="Haas M."/>
            <person name="Kono T."/>
            <person name="Macchietto M."/>
            <person name="Millas R."/>
            <person name="McGilp L."/>
            <person name="Shao M."/>
            <person name="Duquette J."/>
            <person name="Hirsch C.N."/>
            <person name="Kimball J."/>
        </authorList>
    </citation>
    <scope>NUCLEOTIDE SEQUENCE</scope>
    <source>
        <tissue evidence="2">Fresh leaf tissue</tissue>
    </source>
</reference>
<accession>A0A8J5SJV6</accession>
<protein>
    <submittedName>
        <fullName evidence="2">Uncharacterized protein</fullName>
    </submittedName>
</protein>
<evidence type="ECO:0000313" key="2">
    <source>
        <dbReference type="EMBL" id="KAG8074068.1"/>
    </source>
</evidence>
<evidence type="ECO:0000256" key="1">
    <source>
        <dbReference type="SAM" id="MobiDB-lite"/>
    </source>
</evidence>
<name>A0A8J5SJV6_ZIZPA</name>
<dbReference type="EMBL" id="JAAALK010000283">
    <property type="protein sequence ID" value="KAG8074068.1"/>
    <property type="molecule type" value="Genomic_DNA"/>
</dbReference>
<feature type="compositionally biased region" description="Low complexity" evidence="1">
    <location>
        <begin position="76"/>
        <end position="94"/>
    </location>
</feature>
<evidence type="ECO:0000313" key="3">
    <source>
        <dbReference type="Proteomes" id="UP000729402"/>
    </source>
</evidence>
<comment type="caution">
    <text evidence="2">The sequence shown here is derived from an EMBL/GenBank/DDBJ whole genome shotgun (WGS) entry which is preliminary data.</text>
</comment>
<dbReference type="Proteomes" id="UP000729402">
    <property type="component" value="Unassembled WGS sequence"/>
</dbReference>
<feature type="compositionally biased region" description="Pro residues" evidence="1">
    <location>
        <begin position="65"/>
        <end position="75"/>
    </location>
</feature>
<sequence length="178" mass="17974">MVGSKRVKALMLPPADLGNASQKGWPTHATTQICFVRLLSHSNHPYHQSRIKPNPATPSAAAAHPAPPNSPPTPNPTTASPCRTAPHHASGAAAPPVPLRAPGSGPPSRGGPGDPNAASVSRVGGPRGDVPSPSARTEEPRVPPGSAPLVGGKKGGSRGAFLPRQVFSDLGPNPGDDL</sequence>
<organism evidence="2 3">
    <name type="scientific">Zizania palustris</name>
    <name type="common">Northern wild rice</name>
    <dbReference type="NCBI Taxonomy" id="103762"/>
    <lineage>
        <taxon>Eukaryota</taxon>
        <taxon>Viridiplantae</taxon>
        <taxon>Streptophyta</taxon>
        <taxon>Embryophyta</taxon>
        <taxon>Tracheophyta</taxon>
        <taxon>Spermatophyta</taxon>
        <taxon>Magnoliopsida</taxon>
        <taxon>Liliopsida</taxon>
        <taxon>Poales</taxon>
        <taxon>Poaceae</taxon>
        <taxon>BOP clade</taxon>
        <taxon>Oryzoideae</taxon>
        <taxon>Oryzeae</taxon>
        <taxon>Zizaniinae</taxon>
        <taxon>Zizania</taxon>
    </lineage>
</organism>
<gene>
    <name evidence="2" type="ORF">GUJ93_ZPchr0006g41082</name>
</gene>
<keyword evidence="3" id="KW-1185">Reference proteome</keyword>